<evidence type="ECO:0000256" key="8">
    <source>
        <dbReference type="ARBA" id="ARBA00023136"/>
    </source>
</evidence>
<keyword evidence="8 9" id="KW-0472">Membrane</keyword>
<keyword evidence="6" id="KW-0769">Symport</keyword>
<feature type="transmembrane region" description="Helical" evidence="9">
    <location>
        <begin position="365"/>
        <end position="386"/>
    </location>
</feature>
<dbReference type="Pfam" id="PF07690">
    <property type="entry name" value="MFS_1"/>
    <property type="match status" value="1"/>
</dbReference>
<evidence type="ECO:0000256" key="3">
    <source>
        <dbReference type="ARBA" id="ARBA00022448"/>
    </source>
</evidence>
<dbReference type="OrthoDB" id="9783227at2"/>
<keyword evidence="5 9" id="KW-0812">Transmembrane</keyword>
<evidence type="ECO:0000256" key="9">
    <source>
        <dbReference type="SAM" id="Phobius"/>
    </source>
</evidence>
<dbReference type="InterPro" id="IPR011701">
    <property type="entry name" value="MFS"/>
</dbReference>
<comment type="caution">
    <text evidence="11">The sequence shown here is derived from an EMBL/GenBank/DDBJ whole genome shotgun (WGS) entry which is preliminary data.</text>
</comment>
<evidence type="ECO:0000313" key="11">
    <source>
        <dbReference type="EMBL" id="GAO97458.1"/>
    </source>
</evidence>
<evidence type="ECO:0000259" key="10">
    <source>
        <dbReference type="PROSITE" id="PS50850"/>
    </source>
</evidence>
<keyword evidence="7 9" id="KW-1133">Transmembrane helix</keyword>
<evidence type="ECO:0000256" key="5">
    <source>
        <dbReference type="ARBA" id="ARBA00022692"/>
    </source>
</evidence>
<dbReference type="PROSITE" id="PS00217">
    <property type="entry name" value="SUGAR_TRANSPORT_2"/>
    <property type="match status" value="1"/>
</dbReference>
<dbReference type="PANTHER" id="PTHR43528:SF1">
    <property type="entry name" value="ALPHA-KETOGLUTARATE PERMEASE"/>
    <property type="match status" value="1"/>
</dbReference>
<sequence length="440" mass="48672">MLTNNKNILRSIISSSIGNVLEWYEYALYAYFSTVISTLFFPANDRFISIILTFSTFAVGLAARPFGGIIFGYIGDKYSRKKMLTITILLMSIPTLCIGFLPTYEQIGIAAPISLIILRIIQGVALGGEFGASCVYLYESVPQNKRGFLGSFALTGVGTGLVLSACTILIVESWVTKETLYAYAWRIPFFVSVIGSLLGFYMRRNLLESPDFLIMQQKQNIIRNPLAELFRNHKVSLLSLFAIFLTTQISFFVVFIFGKTMMIDFLNYDSRTAGKFNLLTMVSYTLATIGFGYLSDKINKRYIILLGTMGIFVSAIPFIYSLESGASSLIFIMSLLLGTFIGMTEGTLNPIVAETFPTNIRATSVAFCWNFTAIAFGGVAPILSMWLIQNAGGVNAVAYYLMCACIITMGSTLYTLIKFKPSRDTRFETPSAITVNTLSS</sequence>
<feature type="transmembrane region" description="Helical" evidence="9">
    <location>
        <begin position="83"/>
        <end position="104"/>
    </location>
</feature>
<dbReference type="InterPro" id="IPR005829">
    <property type="entry name" value="Sugar_transporter_CS"/>
</dbReference>
<evidence type="ECO:0000256" key="1">
    <source>
        <dbReference type="ARBA" id="ARBA00004651"/>
    </source>
</evidence>
<dbReference type="GO" id="GO:0005886">
    <property type="term" value="C:plasma membrane"/>
    <property type="evidence" value="ECO:0007669"/>
    <property type="project" value="UniProtKB-SubCell"/>
</dbReference>
<dbReference type="AlphaFoldDB" id="A0A0K8MBB1"/>
<dbReference type="InterPro" id="IPR020846">
    <property type="entry name" value="MFS_dom"/>
</dbReference>
<name>A0A0K8MBB1_9PROT</name>
<keyword evidence="12" id="KW-1185">Reference proteome</keyword>
<evidence type="ECO:0000256" key="4">
    <source>
        <dbReference type="ARBA" id="ARBA00022475"/>
    </source>
</evidence>
<dbReference type="InterPro" id="IPR051084">
    <property type="entry name" value="H+-coupled_symporters"/>
</dbReference>
<keyword evidence="4" id="KW-1003">Cell membrane</keyword>
<evidence type="ECO:0000313" key="12">
    <source>
        <dbReference type="Proteomes" id="UP000036771"/>
    </source>
</evidence>
<feature type="transmembrane region" description="Helical" evidence="9">
    <location>
        <begin position="302"/>
        <end position="320"/>
    </location>
</feature>
<protein>
    <submittedName>
        <fullName evidence="11">Proline/betaine transporter</fullName>
    </submittedName>
</protein>
<feature type="transmembrane region" description="Helical" evidence="9">
    <location>
        <begin position="326"/>
        <end position="344"/>
    </location>
</feature>
<dbReference type="InterPro" id="IPR036259">
    <property type="entry name" value="MFS_trans_sf"/>
</dbReference>
<comment type="similarity">
    <text evidence="2">Belongs to the major facilitator superfamily. Metabolite:H+ Symporter (MHS) family (TC 2.A.1.6) family.</text>
</comment>
<feature type="transmembrane region" description="Helical" evidence="9">
    <location>
        <begin position="398"/>
        <end position="417"/>
    </location>
</feature>
<dbReference type="PROSITE" id="PS50850">
    <property type="entry name" value="MFS"/>
    <property type="match status" value="1"/>
</dbReference>
<evidence type="ECO:0000256" key="7">
    <source>
        <dbReference type="ARBA" id="ARBA00022989"/>
    </source>
</evidence>
<feature type="transmembrane region" description="Helical" evidence="9">
    <location>
        <begin position="150"/>
        <end position="171"/>
    </location>
</feature>
<gene>
    <name evidence="11" type="primary">proP_2</name>
    <name evidence="11" type="ORF">Cva_00090</name>
</gene>
<feature type="transmembrane region" description="Helical" evidence="9">
    <location>
        <begin position="116"/>
        <end position="138"/>
    </location>
</feature>
<evidence type="ECO:0000256" key="2">
    <source>
        <dbReference type="ARBA" id="ARBA00008240"/>
    </source>
</evidence>
<comment type="subcellular location">
    <subcellularLocation>
        <location evidence="1">Cell membrane</location>
        <topology evidence="1">Multi-pass membrane protein</topology>
    </subcellularLocation>
</comment>
<dbReference type="Gene3D" id="1.20.1250.20">
    <property type="entry name" value="MFS general substrate transporter like domains"/>
    <property type="match status" value="2"/>
</dbReference>
<feature type="transmembrane region" description="Helical" evidence="9">
    <location>
        <begin position="183"/>
        <end position="202"/>
    </location>
</feature>
<reference evidence="11 12" key="1">
    <citation type="submission" date="2015-03" db="EMBL/GenBank/DDBJ databases">
        <title>Caedibacter varicaedens, whole genome shotgun sequence.</title>
        <authorList>
            <person name="Suzuki H."/>
            <person name="Dapper A.L."/>
            <person name="Gibson A.K."/>
            <person name="Jackson C."/>
            <person name="Lee H."/>
            <person name="Pejaver V.R."/>
            <person name="Doak T."/>
            <person name="Lynch M."/>
        </authorList>
    </citation>
    <scope>NUCLEOTIDE SEQUENCE [LARGE SCALE GENOMIC DNA]</scope>
</reference>
<feature type="transmembrane region" description="Helical" evidence="9">
    <location>
        <begin position="237"/>
        <end position="258"/>
    </location>
</feature>
<feature type="domain" description="Major facilitator superfamily (MFS) profile" evidence="10">
    <location>
        <begin position="11"/>
        <end position="422"/>
    </location>
</feature>
<evidence type="ECO:0000256" key="6">
    <source>
        <dbReference type="ARBA" id="ARBA00022847"/>
    </source>
</evidence>
<dbReference type="PANTHER" id="PTHR43528">
    <property type="entry name" value="ALPHA-KETOGLUTARATE PERMEASE"/>
    <property type="match status" value="1"/>
</dbReference>
<dbReference type="SUPFAM" id="SSF103473">
    <property type="entry name" value="MFS general substrate transporter"/>
    <property type="match status" value="1"/>
</dbReference>
<dbReference type="Proteomes" id="UP000036771">
    <property type="component" value="Unassembled WGS sequence"/>
</dbReference>
<keyword evidence="3" id="KW-0813">Transport</keyword>
<dbReference type="EMBL" id="BBVC01000005">
    <property type="protein sequence ID" value="GAO97458.1"/>
    <property type="molecule type" value="Genomic_DNA"/>
</dbReference>
<organism evidence="11 12">
    <name type="scientific">Caedimonas varicaedens</name>
    <dbReference type="NCBI Taxonomy" id="1629334"/>
    <lineage>
        <taxon>Bacteria</taxon>
        <taxon>Pseudomonadati</taxon>
        <taxon>Pseudomonadota</taxon>
        <taxon>Alphaproteobacteria</taxon>
        <taxon>Holosporales</taxon>
        <taxon>Caedimonadaceae</taxon>
        <taxon>Caedimonas</taxon>
    </lineage>
</organism>
<feature type="transmembrane region" description="Helical" evidence="9">
    <location>
        <begin position="21"/>
        <end position="41"/>
    </location>
</feature>
<dbReference type="STRING" id="1629334.Cva_00090"/>
<accession>A0A0K8MBB1</accession>
<proteinExistence type="inferred from homology"/>
<feature type="transmembrane region" description="Helical" evidence="9">
    <location>
        <begin position="278"/>
        <end position="295"/>
    </location>
</feature>
<dbReference type="FunFam" id="1.20.1250.20:FF:000001">
    <property type="entry name" value="Dicarboxylate MFS transporter"/>
    <property type="match status" value="1"/>
</dbReference>
<dbReference type="GO" id="GO:0015293">
    <property type="term" value="F:symporter activity"/>
    <property type="evidence" value="ECO:0007669"/>
    <property type="project" value="UniProtKB-KW"/>
</dbReference>
<feature type="transmembrane region" description="Helical" evidence="9">
    <location>
        <begin position="47"/>
        <end position="71"/>
    </location>
</feature>